<comment type="caution">
    <text evidence="1">The sequence shown here is derived from an EMBL/GenBank/DDBJ whole genome shotgun (WGS) entry which is preliminary data.</text>
</comment>
<reference evidence="1" key="1">
    <citation type="submission" date="2021-01" db="EMBL/GenBank/DDBJ databases">
        <authorList>
            <consortium name="Genoscope - CEA"/>
            <person name="William W."/>
        </authorList>
    </citation>
    <scope>NUCLEOTIDE SEQUENCE</scope>
</reference>
<dbReference type="AlphaFoldDB" id="A0A8S1VKK6"/>
<evidence type="ECO:0000313" key="2">
    <source>
        <dbReference type="Proteomes" id="UP000683925"/>
    </source>
</evidence>
<accession>A0A8S1VKK6</accession>
<dbReference type="EMBL" id="CAJJDP010000064">
    <property type="protein sequence ID" value="CAD8175206.1"/>
    <property type="molecule type" value="Genomic_DNA"/>
</dbReference>
<dbReference type="Proteomes" id="UP000683925">
    <property type="component" value="Unassembled WGS sequence"/>
</dbReference>
<organism evidence="1 2">
    <name type="scientific">Paramecium octaurelia</name>
    <dbReference type="NCBI Taxonomy" id="43137"/>
    <lineage>
        <taxon>Eukaryota</taxon>
        <taxon>Sar</taxon>
        <taxon>Alveolata</taxon>
        <taxon>Ciliophora</taxon>
        <taxon>Intramacronucleata</taxon>
        <taxon>Oligohymenophorea</taxon>
        <taxon>Peniculida</taxon>
        <taxon>Parameciidae</taxon>
        <taxon>Paramecium</taxon>
    </lineage>
</organism>
<dbReference type="OrthoDB" id="285321at2759"/>
<gene>
    <name evidence="1" type="ORF">POCTA_138.1.T0650077</name>
</gene>
<sequence length="123" mass="15011">MSAQFYNQNKNSYPELQDFDHAMRHLYYTQNPITDQLINKFHSKYAVREYMIRKHNTITNNNRPQMNRLAESNLFLEYELKKIKPPSENLYAESNKRQQVYPMTEAVQKILNDEYIYYNNKYI</sequence>
<keyword evidence="2" id="KW-1185">Reference proteome</keyword>
<proteinExistence type="predicted"/>
<name>A0A8S1VKK6_PAROT</name>
<evidence type="ECO:0000313" key="1">
    <source>
        <dbReference type="EMBL" id="CAD8175206.1"/>
    </source>
</evidence>
<dbReference type="OMA" id="YAVREYM"/>
<protein>
    <submittedName>
        <fullName evidence="1">Uncharacterized protein</fullName>
    </submittedName>
</protein>